<evidence type="ECO:0000313" key="3">
    <source>
        <dbReference type="Proteomes" id="UP000799444"/>
    </source>
</evidence>
<evidence type="ECO:0000256" key="1">
    <source>
        <dbReference type="SAM" id="Phobius"/>
    </source>
</evidence>
<accession>A0A9P4R3V7</accession>
<organism evidence="2 3">
    <name type="scientific">Polyplosphaeria fusca</name>
    <dbReference type="NCBI Taxonomy" id="682080"/>
    <lineage>
        <taxon>Eukaryota</taxon>
        <taxon>Fungi</taxon>
        <taxon>Dikarya</taxon>
        <taxon>Ascomycota</taxon>
        <taxon>Pezizomycotina</taxon>
        <taxon>Dothideomycetes</taxon>
        <taxon>Pleosporomycetidae</taxon>
        <taxon>Pleosporales</taxon>
        <taxon>Tetraplosphaeriaceae</taxon>
        <taxon>Polyplosphaeria</taxon>
    </lineage>
</organism>
<keyword evidence="1" id="KW-0472">Membrane</keyword>
<keyword evidence="1" id="KW-0812">Transmembrane</keyword>
<gene>
    <name evidence="2" type="ORF">EJ04DRAFT_178656</name>
</gene>
<keyword evidence="1" id="KW-1133">Transmembrane helix</keyword>
<dbReference type="Proteomes" id="UP000799444">
    <property type="component" value="Unassembled WGS sequence"/>
</dbReference>
<name>A0A9P4R3V7_9PLEO</name>
<protein>
    <submittedName>
        <fullName evidence="2">Uncharacterized protein</fullName>
    </submittedName>
</protein>
<feature type="transmembrane region" description="Helical" evidence="1">
    <location>
        <begin position="85"/>
        <end position="103"/>
    </location>
</feature>
<keyword evidence="3" id="KW-1185">Reference proteome</keyword>
<reference evidence="2" key="1">
    <citation type="journal article" date="2020" name="Stud. Mycol.">
        <title>101 Dothideomycetes genomes: a test case for predicting lifestyles and emergence of pathogens.</title>
        <authorList>
            <person name="Haridas S."/>
            <person name="Albert R."/>
            <person name="Binder M."/>
            <person name="Bloem J."/>
            <person name="Labutti K."/>
            <person name="Salamov A."/>
            <person name="Andreopoulos B."/>
            <person name="Baker S."/>
            <person name="Barry K."/>
            <person name="Bills G."/>
            <person name="Bluhm B."/>
            <person name="Cannon C."/>
            <person name="Castanera R."/>
            <person name="Culley D."/>
            <person name="Daum C."/>
            <person name="Ezra D."/>
            <person name="Gonzalez J."/>
            <person name="Henrissat B."/>
            <person name="Kuo A."/>
            <person name="Liang C."/>
            <person name="Lipzen A."/>
            <person name="Lutzoni F."/>
            <person name="Magnuson J."/>
            <person name="Mondo S."/>
            <person name="Nolan M."/>
            <person name="Ohm R."/>
            <person name="Pangilinan J."/>
            <person name="Park H.-J."/>
            <person name="Ramirez L."/>
            <person name="Alfaro M."/>
            <person name="Sun H."/>
            <person name="Tritt A."/>
            <person name="Yoshinaga Y."/>
            <person name="Zwiers L.-H."/>
            <person name="Turgeon B."/>
            <person name="Goodwin S."/>
            <person name="Spatafora J."/>
            <person name="Crous P."/>
            <person name="Grigoriev I."/>
        </authorList>
    </citation>
    <scope>NUCLEOTIDE SEQUENCE</scope>
    <source>
        <strain evidence="2">CBS 125425</strain>
    </source>
</reference>
<dbReference type="EMBL" id="ML996130">
    <property type="protein sequence ID" value="KAF2735966.1"/>
    <property type="molecule type" value="Genomic_DNA"/>
</dbReference>
<comment type="caution">
    <text evidence="2">The sequence shown here is derived from an EMBL/GenBank/DDBJ whole genome shotgun (WGS) entry which is preliminary data.</text>
</comment>
<evidence type="ECO:0000313" key="2">
    <source>
        <dbReference type="EMBL" id="KAF2735966.1"/>
    </source>
</evidence>
<proteinExistence type="predicted"/>
<dbReference type="AlphaFoldDB" id="A0A9P4R3V7"/>
<sequence>MSEDGWGLWAFQTGLAMLKGVRSSARVGVSPQSELCRSIHRHAQASTSRAPRHRPGCCARCPTTVSAAAPEAPPICQERCILSDFLYFFVFAYACSIYFMAHISGADRSSRRLAGASARVFLFKLGGLDDPHRQFACPPSSSL</sequence>